<dbReference type="PROSITE" id="PS50240">
    <property type="entry name" value="TRYPSIN_DOM"/>
    <property type="match status" value="1"/>
</dbReference>
<dbReference type="AlphaFoldDB" id="T1JFG3"/>
<dbReference type="GO" id="GO:0004252">
    <property type="term" value="F:serine-type endopeptidase activity"/>
    <property type="evidence" value="ECO:0007669"/>
    <property type="project" value="InterPro"/>
</dbReference>
<reference evidence="9" key="1">
    <citation type="submission" date="2011-05" db="EMBL/GenBank/DDBJ databases">
        <authorList>
            <person name="Richards S.R."/>
            <person name="Qu J."/>
            <person name="Jiang H."/>
            <person name="Jhangiani S.N."/>
            <person name="Agravi P."/>
            <person name="Goodspeed R."/>
            <person name="Gross S."/>
            <person name="Mandapat C."/>
            <person name="Jackson L."/>
            <person name="Mathew T."/>
            <person name="Pu L."/>
            <person name="Thornton R."/>
            <person name="Saada N."/>
            <person name="Wilczek-Boney K.B."/>
            <person name="Lee S."/>
            <person name="Kovar C."/>
            <person name="Wu Y."/>
            <person name="Scherer S.E."/>
            <person name="Worley K.C."/>
            <person name="Muzny D.M."/>
            <person name="Gibbs R."/>
        </authorList>
    </citation>
    <scope>NUCLEOTIDE SEQUENCE</scope>
    <source>
        <strain evidence="9">Brora</strain>
    </source>
</reference>
<name>T1JFG3_STRMM</name>
<evidence type="ECO:0000256" key="4">
    <source>
        <dbReference type="ARBA" id="ARBA00023157"/>
    </source>
</evidence>
<keyword evidence="2 5" id="KW-0378">Hydrolase</keyword>
<dbReference type="SMART" id="SM00020">
    <property type="entry name" value="Tryp_SPc"/>
    <property type="match status" value="1"/>
</dbReference>
<evidence type="ECO:0000256" key="2">
    <source>
        <dbReference type="ARBA" id="ARBA00022801"/>
    </source>
</evidence>
<protein>
    <recommendedName>
        <fullName evidence="7">Peptidase S1 domain-containing protein</fullName>
    </recommendedName>
</protein>
<dbReference type="FunFam" id="2.40.10.10:FF:000006">
    <property type="entry name" value="Serine proteinase stubble"/>
    <property type="match status" value="1"/>
</dbReference>
<accession>T1JFG3</accession>
<dbReference type="eggNOG" id="KOG3627">
    <property type="taxonomic scope" value="Eukaryota"/>
</dbReference>
<dbReference type="PROSITE" id="PS00134">
    <property type="entry name" value="TRYPSIN_HIS"/>
    <property type="match status" value="1"/>
</dbReference>
<dbReference type="SUPFAM" id="SSF50494">
    <property type="entry name" value="Trypsin-like serine proteases"/>
    <property type="match status" value="1"/>
</dbReference>
<keyword evidence="3 5" id="KW-0720">Serine protease</keyword>
<dbReference type="OMA" id="EAKYGQF"/>
<dbReference type="InterPro" id="IPR043504">
    <property type="entry name" value="Peptidase_S1_PA_chymotrypsin"/>
</dbReference>
<dbReference type="CDD" id="cd00190">
    <property type="entry name" value="Tryp_SPc"/>
    <property type="match status" value="1"/>
</dbReference>
<evidence type="ECO:0000313" key="8">
    <source>
        <dbReference type="EnsemblMetazoa" id="SMAR012577-PA"/>
    </source>
</evidence>
<organism evidence="8 9">
    <name type="scientific">Strigamia maritima</name>
    <name type="common">European centipede</name>
    <name type="synonym">Geophilus maritimus</name>
    <dbReference type="NCBI Taxonomy" id="126957"/>
    <lineage>
        <taxon>Eukaryota</taxon>
        <taxon>Metazoa</taxon>
        <taxon>Ecdysozoa</taxon>
        <taxon>Arthropoda</taxon>
        <taxon>Myriapoda</taxon>
        <taxon>Chilopoda</taxon>
        <taxon>Pleurostigmophora</taxon>
        <taxon>Geophilomorpha</taxon>
        <taxon>Linotaeniidae</taxon>
        <taxon>Strigamia</taxon>
    </lineage>
</organism>
<evidence type="ECO:0000259" key="7">
    <source>
        <dbReference type="PROSITE" id="PS50240"/>
    </source>
</evidence>
<sequence length="453" mass="49558">MRRRRIFAWFGLFVLAICEWNCMIVEGLYGFNKIRPRVCSGRDGRKGTCMFALECQQTDGEPLGTCIDGFLVGSCCGYNDQSNQVRTSTVNINKIQSPSIFPLPTTTTLKWNLVTEIFRKTTPSPSPTSAKIPYTSPVVASTSFPTSAPPAIITAKPSQKRPIIIRKTTIKPQTTIKATTLTLTTTTSVNLQLEKECGTQHKTPQTRIVGGANAAFGSWPWQASVRRTAFYGFASTHRCGGAVVSSKGWVLTAGHCVDDLLVSQIRVRLGEYDFASVSEPLPFVERSVQRKIVHPKYNFYTYDNDLALVLLERSLDIKQPHISPICLPPNDELLIGKKATVTGWGRLSEGGVLPTILQEVVVPIVSNEKCNKMFAAANRPETIPEIMLCAGYTTGGKDSCQGDSGGPLQVKGDDGKWFLAGIISWGIGCGDPNLPGVCTRISKFKNWIMQNAT</sequence>
<keyword evidence="6" id="KW-0732">Signal</keyword>
<evidence type="ECO:0000313" key="9">
    <source>
        <dbReference type="Proteomes" id="UP000014500"/>
    </source>
</evidence>
<dbReference type="InterPro" id="IPR001254">
    <property type="entry name" value="Trypsin_dom"/>
</dbReference>
<dbReference type="Gene3D" id="2.40.10.10">
    <property type="entry name" value="Trypsin-like serine proteases"/>
    <property type="match status" value="1"/>
</dbReference>
<keyword evidence="4" id="KW-1015">Disulfide bond</keyword>
<dbReference type="Pfam" id="PF00089">
    <property type="entry name" value="Trypsin"/>
    <property type="match status" value="1"/>
</dbReference>
<dbReference type="InterPro" id="IPR018114">
    <property type="entry name" value="TRYPSIN_HIS"/>
</dbReference>
<dbReference type="PROSITE" id="PS00135">
    <property type="entry name" value="TRYPSIN_SER"/>
    <property type="match status" value="1"/>
</dbReference>
<dbReference type="GO" id="GO:0006508">
    <property type="term" value="P:proteolysis"/>
    <property type="evidence" value="ECO:0007669"/>
    <property type="project" value="UniProtKB-KW"/>
</dbReference>
<proteinExistence type="predicted"/>
<evidence type="ECO:0000256" key="1">
    <source>
        <dbReference type="ARBA" id="ARBA00022670"/>
    </source>
</evidence>
<dbReference type="InterPro" id="IPR001314">
    <property type="entry name" value="Peptidase_S1A"/>
</dbReference>
<dbReference type="InterPro" id="IPR009003">
    <property type="entry name" value="Peptidase_S1_PA"/>
</dbReference>
<dbReference type="EMBL" id="JH432161">
    <property type="status" value="NOT_ANNOTATED_CDS"/>
    <property type="molecule type" value="Genomic_DNA"/>
</dbReference>
<evidence type="ECO:0000256" key="3">
    <source>
        <dbReference type="ARBA" id="ARBA00022825"/>
    </source>
</evidence>
<feature type="chain" id="PRO_5004590538" description="Peptidase S1 domain-containing protein" evidence="6">
    <location>
        <begin position="28"/>
        <end position="453"/>
    </location>
</feature>
<dbReference type="PANTHER" id="PTHR24252">
    <property type="entry name" value="ACROSIN-RELATED"/>
    <property type="match status" value="1"/>
</dbReference>
<dbReference type="Proteomes" id="UP000014500">
    <property type="component" value="Unassembled WGS sequence"/>
</dbReference>
<feature type="domain" description="Peptidase S1" evidence="7">
    <location>
        <begin position="208"/>
        <end position="453"/>
    </location>
</feature>
<dbReference type="EnsemblMetazoa" id="SMAR012577-RA">
    <property type="protein sequence ID" value="SMAR012577-PA"/>
    <property type="gene ID" value="SMAR012577"/>
</dbReference>
<reference evidence="8" key="2">
    <citation type="submission" date="2015-02" db="UniProtKB">
        <authorList>
            <consortium name="EnsemblMetazoa"/>
        </authorList>
    </citation>
    <scope>IDENTIFICATION</scope>
</reference>
<keyword evidence="1 5" id="KW-0645">Protease</keyword>
<keyword evidence="9" id="KW-1185">Reference proteome</keyword>
<dbReference type="STRING" id="126957.T1JFG3"/>
<dbReference type="InterPro" id="IPR033116">
    <property type="entry name" value="TRYPSIN_SER"/>
</dbReference>
<dbReference type="PRINTS" id="PR00722">
    <property type="entry name" value="CHYMOTRYPSIN"/>
</dbReference>
<feature type="signal peptide" evidence="6">
    <location>
        <begin position="1"/>
        <end position="27"/>
    </location>
</feature>
<dbReference type="PhylomeDB" id="T1JFG3"/>
<dbReference type="PANTHER" id="PTHR24252:SF7">
    <property type="entry name" value="HYALIN"/>
    <property type="match status" value="1"/>
</dbReference>
<dbReference type="HOGENOM" id="CLU_006842_17_1_1"/>
<evidence type="ECO:0000256" key="5">
    <source>
        <dbReference type="RuleBase" id="RU363034"/>
    </source>
</evidence>
<evidence type="ECO:0000256" key="6">
    <source>
        <dbReference type="SAM" id="SignalP"/>
    </source>
</evidence>